<comment type="caution">
    <text evidence="1">The sequence shown here is derived from an EMBL/GenBank/DDBJ whole genome shotgun (WGS) entry which is preliminary data.</text>
</comment>
<dbReference type="Gene3D" id="3.40.50.10320">
    <property type="entry name" value="LmbE-like"/>
    <property type="match status" value="1"/>
</dbReference>
<dbReference type="AlphaFoldDB" id="A0A4Q0XI10"/>
<dbReference type="InterPro" id="IPR024078">
    <property type="entry name" value="LmbE-like_dom_sf"/>
</dbReference>
<reference evidence="1 2" key="1">
    <citation type="submission" date="2019-01" db="EMBL/GenBank/DDBJ databases">
        <title>Genome sequence of the Antarctic species Gelidibacter gilvus ACAM 158(T).</title>
        <authorList>
            <person name="Bowman J.P."/>
        </authorList>
    </citation>
    <scope>NUCLEOTIDE SEQUENCE [LARGE SCALE GENOMIC DNA]</scope>
    <source>
        <strain evidence="1 2">IC158</strain>
    </source>
</reference>
<dbReference type="InterPro" id="IPR003737">
    <property type="entry name" value="GlcNAc_PI_deacetylase-related"/>
</dbReference>
<keyword evidence="2" id="KW-1185">Reference proteome</keyword>
<protein>
    <submittedName>
        <fullName evidence="1">PIG-L family deacetylase</fullName>
    </submittedName>
</protein>
<dbReference type="SUPFAM" id="SSF102588">
    <property type="entry name" value="LmbE-like"/>
    <property type="match status" value="1"/>
</dbReference>
<dbReference type="RefSeq" id="WP_129017659.1">
    <property type="nucleotide sequence ID" value="NZ_SDDZ01000006.1"/>
</dbReference>
<sequence>MELNKNNAVIVAHPDDETLWCGGEILMHTNDHWFVASLCRINDPDRAPKFRKVLANYKADGVMGDLDDGPEQVPLKPKEVEDAILDLLPQKNYDLIITHSPFGEYTRHLRHEEVGNAVIYLWHKQKISTNALWLFAYEDGTKAYHPRAIEEADFCKKLPLKIWLEKYRIITEIYGFEKSGFEAKTTPEKEAFWQFKNAETALKWLDIKQTRENSLTHNL</sequence>
<evidence type="ECO:0000313" key="2">
    <source>
        <dbReference type="Proteomes" id="UP000289792"/>
    </source>
</evidence>
<gene>
    <name evidence="1" type="ORF">ESZ48_11635</name>
</gene>
<evidence type="ECO:0000313" key="1">
    <source>
        <dbReference type="EMBL" id="RXJ49649.1"/>
    </source>
</evidence>
<dbReference type="Pfam" id="PF02585">
    <property type="entry name" value="PIG-L"/>
    <property type="match status" value="1"/>
</dbReference>
<dbReference type="OrthoDB" id="9790023at2"/>
<proteinExistence type="predicted"/>
<dbReference type="EMBL" id="SDDZ01000006">
    <property type="protein sequence ID" value="RXJ49649.1"/>
    <property type="molecule type" value="Genomic_DNA"/>
</dbReference>
<name>A0A4Q0XI10_9FLAO</name>
<organism evidence="1 2">
    <name type="scientific">Gelidibacter gilvus</name>
    <dbReference type="NCBI Taxonomy" id="59602"/>
    <lineage>
        <taxon>Bacteria</taxon>
        <taxon>Pseudomonadati</taxon>
        <taxon>Bacteroidota</taxon>
        <taxon>Flavobacteriia</taxon>
        <taxon>Flavobacteriales</taxon>
        <taxon>Flavobacteriaceae</taxon>
        <taxon>Gelidibacter</taxon>
    </lineage>
</organism>
<accession>A0A4Q0XI10</accession>
<dbReference type="Proteomes" id="UP000289792">
    <property type="component" value="Unassembled WGS sequence"/>
</dbReference>